<evidence type="ECO:0000313" key="3">
    <source>
        <dbReference type="Proteomes" id="UP000717364"/>
    </source>
</evidence>
<dbReference type="SUPFAM" id="SSF69318">
    <property type="entry name" value="Integrin alpha N-terminal domain"/>
    <property type="match status" value="1"/>
</dbReference>
<dbReference type="Gene3D" id="2.130.10.130">
    <property type="entry name" value="Integrin alpha, N-terminal"/>
    <property type="match status" value="1"/>
</dbReference>
<keyword evidence="1" id="KW-0732">Signal</keyword>
<dbReference type="Pfam" id="PF01839">
    <property type="entry name" value="FG-GAP"/>
    <property type="match status" value="1"/>
</dbReference>
<proteinExistence type="predicted"/>
<dbReference type="Proteomes" id="UP000717364">
    <property type="component" value="Unassembled WGS sequence"/>
</dbReference>
<evidence type="ECO:0000313" key="2">
    <source>
        <dbReference type="EMBL" id="MBT9317747.1"/>
    </source>
</evidence>
<keyword evidence="3" id="KW-1185">Reference proteome</keyword>
<evidence type="ECO:0000256" key="1">
    <source>
        <dbReference type="ARBA" id="ARBA00022729"/>
    </source>
</evidence>
<dbReference type="RefSeq" id="WP_215610810.1">
    <property type="nucleotide sequence ID" value="NZ_JADOES010000057.1"/>
</dbReference>
<sequence length="44" mass="4288">MDGANGFVINGINQDDGLARSVSGAGDINGDSLDDIILGAPGAN</sequence>
<accession>A0A947DIU9</accession>
<protein>
    <submittedName>
        <fullName evidence="2">FG-GAP repeat protein</fullName>
    </submittedName>
</protein>
<name>A0A947DIU9_9CYAN</name>
<dbReference type="InterPro" id="IPR013517">
    <property type="entry name" value="FG-GAP"/>
</dbReference>
<dbReference type="AlphaFoldDB" id="A0A947DIU9"/>
<reference evidence="2" key="2">
    <citation type="journal article" date="2021" name="Mar. Drugs">
        <title>Genome Reduction and Secondary Metabolism of the Marine Sponge-Associated Cyanobacterium Leptothoe.</title>
        <authorList>
            <person name="Konstantinou D."/>
            <person name="Popin R.V."/>
            <person name="Fewer D.P."/>
            <person name="Sivonen K."/>
            <person name="Gkelis S."/>
        </authorList>
    </citation>
    <scope>NUCLEOTIDE SEQUENCE</scope>
    <source>
        <strain evidence="2">TAU-MAC 1115</strain>
    </source>
</reference>
<organism evidence="2 3">
    <name type="scientific">Leptothoe spongobia TAU-MAC 1115</name>
    <dbReference type="NCBI Taxonomy" id="1967444"/>
    <lineage>
        <taxon>Bacteria</taxon>
        <taxon>Bacillati</taxon>
        <taxon>Cyanobacteriota</taxon>
        <taxon>Cyanophyceae</taxon>
        <taxon>Nodosilineales</taxon>
        <taxon>Cymatolegaceae</taxon>
        <taxon>Leptothoe</taxon>
        <taxon>Leptothoe spongobia</taxon>
    </lineage>
</organism>
<dbReference type="EMBL" id="JADOES010000057">
    <property type="protein sequence ID" value="MBT9317747.1"/>
    <property type="molecule type" value="Genomic_DNA"/>
</dbReference>
<gene>
    <name evidence="2" type="ORF">IXB50_20200</name>
</gene>
<comment type="caution">
    <text evidence="2">The sequence shown here is derived from an EMBL/GenBank/DDBJ whole genome shotgun (WGS) entry which is preliminary data.</text>
</comment>
<reference evidence="2" key="1">
    <citation type="submission" date="2020-11" db="EMBL/GenBank/DDBJ databases">
        <authorList>
            <person name="Konstantinou D."/>
            <person name="Gkelis S."/>
            <person name="Popin R."/>
            <person name="Fewer D."/>
            <person name="Sivonen K."/>
        </authorList>
    </citation>
    <scope>NUCLEOTIDE SEQUENCE</scope>
    <source>
        <strain evidence="2">TAU-MAC 1115</strain>
    </source>
</reference>
<dbReference type="InterPro" id="IPR028994">
    <property type="entry name" value="Integrin_alpha_N"/>
</dbReference>